<keyword evidence="3" id="KW-1185">Reference proteome</keyword>
<feature type="compositionally biased region" description="Acidic residues" evidence="1">
    <location>
        <begin position="7"/>
        <end position="17"/>
    </location>
</feature>
<dbReference type="Proteomes" id="UP000201640">
    <property type="component" value="Segment"/>
</dbReference>
<dbReference type="RefSeq" id="YP_007354100.1">
    <property type="nucleotide sequence ID" value="NC_020104.1"/>
</dbReference>
<proteinExistence type="predicted"/>
<feature type="region of interest" description="Disordered" evidence="1">
    <location>
        <begin position="1"/>
        <end position="41"/>
    </location>
</feature>
<protein>
    <submittedName>
        <fullName evidence="2">Uncharacterized protein</fullName>
    </submittedName>
</protein>
<dbReference type="KEGG" id="vg:14446034"/>
<accession>L7RB61</accession>
<evidence type="ECO:0000256" key="1">
    <source>
        <dbReference type="SAM" id="MobiDB-lite"/>
    </source>
</evidence>
<organism evidence="2 3">
    <name type="scientific">Acanthamoeba polyphaga moumouvirus</name>
    <dbReference type="NCBI Taxonomy" id="1269028"/>
    <lineage>
        <taxon>Viruses</taxon>
        <taxon>Varidnaviria</taxon>
        <taxon>Bamfordvirae</taxon>
        <taxon>Nucleocytoviricota</taxon>
        <taxon>Megaviricetes</taxon>
        <taxon>Imitervirales</taxon>
        <taxon>Mimiviridae</taxon>
        <taxon>Megamimivirinae</taxon>
        <taxon>Moumouvirus</taxon>
    </lineage>
</organism>
<evidence type="ECO:0000313" key="3">
    <source>
        <dbReference type="Proteomes" id="UP000201640"/>
    </source>
</evidence>
<dbReference type="GeneID" id="14446034"/>
<gene>
    <name evidence="2" type="ORF">Moumou_00120</name>
</gene>
<name>L7RB61_9VIRU</name>
<evidence type="ECO:0000313" key="2">
    <source>
        <dbReference type="EMBL" id="AGC01664.1"/>
    </source>
</evidence>
<reference evidence="2 3" key="1">
    <citation type="journal article" date="2012" name="Genome Biol. Evol.">
        <title>Related Giant Viruses in Distant Locations and Different Habitats: Acanthamoeba polyphaga moumouvirus Represents a Third Lineage of the Mimiviridae That Is Close to the Megavirus Lineage.</title>
        <authorList>
            <person name="Yoosuf N."/>
            <person name="Yutin N."/>
            <person name="Colson P."/>
            <person name="Shabalina S.A."/>
            <person name="Pagnier I."/>
            <person name="Robert C."/>
            <person name="Azza S."/>
            <person name="Klose T."/>
            <person name="Wong J."/>
            <person name="Rossmann M.G."/>
            <person name="La Scola B."/>
            <person name="Raoult D."/>
            <person name="Koonin E.V."/>
        </authorList>
    </citation>
    <scope>NUCLEOTIDE SEQUENCE [LARGE SCALE GENOMIC DNA]</scope>
    <source>
        <strain evidence="2 3">M10A</strain>
    </source>
</reference>
<sequence>MSKTNSTEDDYSSDSEYDSGSVNELSSSESEDEEELEYGKIQYENKKKPNIKLDSNGKILSKTSVEKITIEIPVTRYCDVLNYWENKYFEKNIKLGDIVTYYDGQKPEVIIGYSKDDYITLPTFPRYLSEGETIYANEYYADSFEYVAGRVDIKPVLKSISESIVRQYESLDDKIKN</sequence>
<dbReference type="EMBL" id="JX962719">
    <property type="protein sequence ID" value="AGC01664.1"/>
    <property type="molecule type" value="Genomic_DNA"/>
</dbReference>
<dbReference type="OrthoDB" id="34953at10239"/>